<keyword evidence="4" id="KW-1185">Reference proteome</keyword>
<dbReference type="Gene3D" id="3.90.180.10">
    <property type="entry name" value="Medium-chain alcohol dehydrogenases, catalytic domain"/>
    <property type="match status" value="1"/>
</dbReference>
<dbReference type="RefSeq" id="WP_125577574.1">
    <property type="nucleotide sequence ID" value="NZ_JBHTOF010000102.1"/>
</dbReference>
<feature type="domain" description="Alcohol dehydrogenase-like N-terminal" evidence="2">
    <location>
        <begin position="29"/>
        <end position="111"/>
    </location>
</feature>
<evidence type="ECO:0000259" key="1">
    <source>
        <dbReference type="Pfam" id="PF00107"/>
    </source>
</evidence>
<reference evidence="4" key="1">
    <citation type="journal article" date="2019" name="Int. J. Syst. Evol. Microbiol.">
        <title>The Global Catalogue of Microorganisms (GCM) 10K type strain sequencing project: providing services to taxonomists for standard genome sequencing and annotation.</title>
        <authorList>
            <consortium name="The Broad Institute Genomics Platform"/>
            <consortium name="The Broad Institute Genome Sequencing Center for Infectious Disease"/>
            <person name="Wu L."/>
            <person name="Ma J."/>
        </authorList>
    </citation>
    <scope>NUCLEOTIDE SEQUENCE [LARGE SCALE GENOMIC DNA]</scope>
    <source>
        <strain evidence="4">CCM 8951</strain>
    </source>
</reference>
<dbReference type="Proteomes" id="UP001597244">
    <property type="component" value="Unassembled WGS sequence"/>
</dbReference>
<dbReference type="Pfam" id="PF08240">
    <property type="entry name" value="ADH_N"/>
    <property type="match status" value="1"/>
</dbReference>
<dbReference type="PANTHER" id="PTHR43677:SF1">
    <property type="entry name" value="ACRYLYL-COA REDUCTASE ACUI-RELATED"/>
    <property type="match status" value="1"/>
</dbReference>
<dbReference type="PANTHER" id="PTHR43677">
    <property type="entry name" value="SHORT-CHAIN DEHYDROGENASE/REDUCTASE"/>
    <property type="match status" value="1"/>
</dbReference>
<dbReference type="EMBL" id="JBHTOF010000102">
    <property type="protein sequence ID" value="MFD1466391.1"/>
    <property type="molecule type" value="Genomic_DNA"/>
</dbReference>
<comment type="caution">
    <text evidence="3">The sequence shown here is derived from an EMBL/GenBank/DDBJ whole genome shotgun (WGS) entry which is preliminary data.</text>
</comment>
<dbReference type="Gene3D" id="3.40.50.720">
    <property type="entry name" value="NAD(P)-binding Rossmann-like Domain"/>
    <property type="match status" value="1"/>
</dbReference>
<dbReference type="InterPro" id="IPR013154">
    <property type="entry name" value="ADH-like_N"/>
</dbReference>
<evidence type="ECO:0000313" key="4">
    <source>
        <dbReference type="Proteomes" id="UP001597244"/>
    </source>
</evidence>
<evidence type="ECO:0000259" key="2">
    <source>
        <dbReference type="Pfam" id="PF08240"/>
    </source>
</evidence>
<dbReference type="SUPFAM" id="SSF51735">
    <property type="entry name" value="NAD(P)-binding Rossmann-fold domains"/>
    <property type="match status" value="1"/>
</dbReference>
<dbReference type="GO" id="GO:0043958">
    <property type="term" value="F:acryloyl-CoA reductase (NADH) activity"/>
    <property type="evidence" value="ECO:0007669"/>
    <property type="project" value="UniProtKB-EC"/>
</dbReference>
<dbReference type="NCBIfam" id="TIGR02823">
    <property type="entry name" value="oxido_YhdH"/>
    <property type="match status" value="1"/>
</dbReference>
<protein>
    <submittedName>
        <fullName evidence="3">Acryloyl-CoA reductase</fullName>
        <ecNumber evidence="3">1.3.1.95</ecNumber>
    </submittedName>
</protein>
<dbReference type="InterPro" id="IPR051397">
    <property type="entry name" value="Zn-ADH-like_protein"/>
</dbReference>
<dbReference type="InterPro" id="IPR013149">
    <property type="entry name" value="ADH-like_C"/>
</dbReference>
<accession>A0ABW4DT68</accession>
<organism evidence="3 4">
    <name type="scientific">Lapidilactobacillus mulanensis</name>
    <dbReference type="NCBI Taxonomy" id="2485999"/>
    <lineage>
        <taxon>Bacteria</taxon>
        <taxon>Bacillati</taxon>
        <taxon>Bacillota</taxon>
        <taxon>Bacilli</taxon>
        <taxon>Lactobacillales</taxon>
        <taxon>Lactobacillaceae</taxon>
        <taxon>Lapidilactobacillus</taxon>
    </lineage>
</organism>
<feature type="domain" description="Alcohol dehydrogenase-like C-terminal" evidence="1">
    <location>
        <begin position="161"/>
        <end position="286"/>
    </location>
</feature>
<evidence type="ECO:0000313" key="3">
    <source>
        <dbReference type="EMBL" id="MFD1466391.1"/>
    </source>
</evidence>
<dbReference type="SUPFAM" id="SSF50129">
    <property type="entry name" value="GroES-like"/>
    <property type="match status" value="1"/>
</dbReference>
<dbReference type="InterPro" id="IPR014188">
    <property type="entry name" value="Acrylyl-CoA_reductase_AcuI"/>
</dbReference>
<dbReference type="Pfam" id="PF00107">
    <property type="entry name" value="ADH_zinc_N"/>
    <property type="match status" value="1"/>
</dbReference>
<sequence length="338" mass="36888">MQKKSLVVALVAEQPVAQIMNQKIVDLQPDGVRVQVAYSDINYKDALTLKKNSGVIRQFPRVPGVDFSGWVLASNDPHFHAGDQVMATGWDIGVNIDGGYQEIIDVPGKFLQHLVEPRTLKETMMIGTAGLTAAIGITKVLASTAMSDQATPILITGVTGGVGGWQLSILAKLGYHNLSVVTRQTDVSEQLKQMGATEILTPKQVQLTPLKPLAKQKYAVVFDNVGGEMLENLIPQIQQDGQLVVSGNAGGLKLTTTILPFILRGITLHGVESVHYPLSDREEIWQLFADHFWPSADQLLPINEIGFDQLIPALIAFPTSAHLGRTIVKFRSRSPRFK</sequence>
<proteinExistence type="predicted"/>
<dbReference type="EC" id="1.3.1.95" evidence="3"/>
<dbReference type="InterPro" id="IPR011032">
    <property type="entry name" value="GroES-like_sf"/>
</dbReference>
<dbReference type="InterPro" id="IPR036291">
    <property type="entry name" value="NAD(P)-bd_dom_sf"/>
</dbReference>
<name>A0ABW4DT68_9LACO</name>
<gene>
    <name evidence="3" type="ORF">ACFQ4L_09995</name>
</gene>
<keyword evidence="3" id="KW-0560">Oxidoreductase</keyword>